<organism evidence="2">
    <name type="scientific">Faucicola osloensis</name>
    <name type="common">Moraxella osloensis</name>
    <dbReference type="NCBI Taxonomy" id="34062"/>
    <lineage>
        <taxon>Bacteria</taxon>
        <taxon>Pseudomonadati</taxon>
        <taxon>Pseudomonadota</taxon>
        <taxon>Gammaproteobacteria</taxon>
        <taxon>Moraxellales</taxon>
        <taxon>Moraxellaceae</taxon>
        <taxon>Faucicola</taxon>
    </lineage>
</organism>
<dbReference type="CDD" id="cd03788">
    <property type="entry name" value="GT20_TPS"/>
    <property type="match status" value="1"/>
</dbReference>
<dbReference type="SUPFAM" id="SSF53756">
    <property type="entry name" value="UDP-Glycosyltransferase/glycogen phosphorylase"/>
    <property type="match status" value="1"/>
</dbReference>
<comment type="similarity">
    <text evidence="1">Belongs to the glycosyltransferase 20 family.</text>
</comment>
<name>A0A6P1KE99_FAUOS</name>
<evidence type="ECO:0000256" key="1">
    <source>
        <dbReference type="ARBA" id="ARBA00008799"/>
    </source>
</evidence>
<dbReference type="GO" id="GO:0005992">
    <property type="term" value="P:trehalose biosynthetic process"/>
    <property type="evidence" value="ECO:0007669"/>
    <property type="project" value="InterPro"/>
</dbReference>
<evidence type="ECO:0000313" key="2">
    <source>
        <dbReference type="EMBL" id="QHG09160.1"/>
    </source>
</evidence>
<dbReference type="PANTHER" id="PTHR10788">
    <property type="entry name" value="TREHALOSE-6-PHOSPHATE SYNTHASE"/>
    <property type="match status" value="1"/>
</dbReference>
<protein>
    <submittedName>
        <fullName evidence="2">Trehalose-6-phosphate synthase</fullName>
    </submittedName>
</protein>
<sequence>MSKLIVLSNRVNLPNKQSPKAVAGGLAVALQEALAKDGGIWIGWNGQVVTNISDMPDTVNRFVTEQHDKVTYVTTAFSPIQYEKYYCGYANNRLWAGMHDRTDLIVSSSEDFSVYQAVNRMFAKQLQQIAQPDDMIWIQDYHFFAVARHCRDLGMKQRIGFFLHIPFPQLWVWDFLTYGQTLIYQLLDYDVVGLQTQPDAQNCVAVIEQLLPHAIQITQTNARTLISHGDHTTLIQAYPIGINPVYIHKLASQPLSDLAVLKNLTSTITTILAVERLDYTKGIPERLQAFAAFLRRYPQYLERIQLYQIACPSRLDIQTYQQLRQQVHTLVEQINSQFATASWQPIIYQEDPVSHDNLMPLFRQCQICWVNSLKDGMNLVAKEYIAAQDEQNAGILILSKNAGAAHQLQQAILVDPTNNDSMIEGLYQALTMTKQQREQRHQSLLQGIYETDIDTWRAHFLADLTHMDKPNNPITETIK</sequence>
<dbReference type="GO" id="GO:0003825">
    <property type="term" value="F:alpha,alpha-trehalose-phosphate synthase (UDP-forming) activity"/>
    <property type="evidence" value="ECO:0007669"/>
    <property type="project" value="TreeGrafter"/>
</dbReference>
<dbReference type="AlphaFoldDB" id="A0A6P1KE99"/>
<dbReference type="Gene3D" id="3.40.50.2000">
    <property type="entry name" value="Glycogen Phosphorylase B"/>
    <property type="match status" value="2"/>
</dbReference>
<reference evidence="2" key="1">
    <citation type="journal article" date="2020" name="Microbiol. Resour. Announc.">
        <title>Complete Genome Sequence of Moraxella osloensis Strain YV1, Isolated from an Australian Wastewater Treatment Plant.</title>
        <authorList>
            <person name="Batinovic S."/>
            <person name="Rice D.T.F."/>
            <person name="Seviour R.J."/>
            <person name="Petrovski S."/>
        </authorList>
    </citation>
    <scope>NUCLEOTIDE SEQUENCE</scope>
    <source>
        <strain evidence="2">YV1</strain>
    </source>
</reference>
<dbReference type="EMBL" id="CP047226">
    <property type="protein sequence ID" value="QHG09160.1"/>
    <property type="molecule type" value="Genomic_DNA"/>
</dbReference>
<accession>A0A6P1KE99</accession>
<gene>
    <name evidence="2" type="ORF">GSF12_04230</name>
</gene>
<dbReference type="InterPro" id="IPR001830">
    <property type="entry name" value="Glyco_trans_20"/>
</dbReference>
<proteinExistence type="inferred from homology"/>
<dbReference type="Pfam" id="PF00982">
    <property type="entry name" value="Glyco_transf_20"/>
    <property type="match status" value="1"/>
</dbReference>
<dbReference type="PANTHER" id="PTHR10788:SF106">
    <property type="entry name" value="BCDNA.GH08860"/>
    <property type="match status" value="1"/>
</dbReference>